<gene>
    <name evidence="1" type="ORF">UXM345_LOCUS22201</name>
</gene>
<dbReference type="Gene3D" id="2.40.70.10">
    <property type="entry name" value="Acid Proteases"/>
    <property type="match status" value="1"/>
</dbReference>
<dbReference type="InterPro" id="IPR043502">
    <property type="entry name" value="DNA/RNA_pol_sf"/>
</dbReference>
<dbReference type="CDD" id="cd00303">
    <property type="entry name" value="retropepsin_like"/>
    <property type="match status" value="1"/>
</dbReference>
<dbReference type="EMBL" id="CAJOBF010003619">
    <property type="protein sequence ID" value="CAF4100375.1"/>
    <property type="molecule type" value="Genomic_DNA"/>
</dbReference>
<dbReference type="AlphaFoldDB" id="A0A819V2L6"/>
<comment type="caution">
    <text evidence="1">The sequence shown here is derived from an EMBL/GenBank/DDBJ whole genome shotgun (WGS) entry which is preliminary data.</text>
</comment>
<organism evidence="1 2">
    <name type="scientific">Rotaria magnacalcarata</name>
    <dbReference type="NCBI Taxonomy" id="392030"/>
    <lineage>
        <taxon>Eukaryota</taxon>
        <taxon>Metazoa</taxon>
        <taxon>Spiralia</taxon>
        <taxon>Gnathifera</taxon>
        <taxon>Rotifera</taxon>
        <taxon>Eurotatoria</taxon>
        <taxon>Bdelloidea</taxon>
        <taxon>Philodinida</taxon>
        <taxon>Philodinidae</taxon>
        <taxon>Rotaria</taxon>
    </lineage>
</organism>
<dbReference type="Gene3D" id="3.30.70.270">
    <property type="match status" value="1"/>
</dbReference>
<dbReference type="SUPFAM" id="SSF56672">
    <property type="entry name" value="DNA/RNA polymerases"/>
    <property type="match status" value="1"/>
</dbReference>
<dbReference type="SUPFAM" id="SSF50630">
    <property type="entry name" value="Acid proteases"/>
    <property type="match status" value="1"/>
</dbReference>
<dbReference type="InterPro" id="IPR043128">
    <property type="entry name" value="Rev_trsase/Diguanyl_cyclase"/>
</dbReference>
<evidence type="ECO:0000313" key="1">
    <source>
        <dbReference type="EMBL" id="CAF4100375.1"/>
    </source>
</evidence>
<reference evidence="1" key="1">
    <citation type="submission" date="2021-02" db="EMBL/GenBank/DDBJ databases">
        <authorList>
            <person name="Nowell W R."/>
        </authorList>
    </citation>
    <scope>NUCLEOTIDE SEQUENCE</scope>
</reference>
<name>A0A819V2L6_9BILA</name>
<sequence>TQTKIKCIKKWCLKYCIDNIPPTNDSWITNLSKTLVGSFLEKAGANPNEHLEYPQYLKNLCVHIRTRDLIISSNRDTAYNEFVKLDSENYWDMGNRLRDCFTIAYPSLNPKTDSSLLAKLYGLLPESLAVVVKDKAAEYKNISRAKPDFTNIMVMLEHNVPKWQPYVMADVQQKIVIPPKSPKRTEPGPVDASSLMKEVNKPKNHILCQDCFPKYLKKMGPLAQRPGMGVSYTKRGTQKVTLHTKINKRSGKLLNKKTIVSSVTPPSGIEQVPIGSKNIFHIANQGLPIFQVMLPTEGLQSIVSRHIKRNKPNKVKISGHNKIIEFKSGNSIQQFSNSKFRIIPAKNSEEFNCADCLVVKDLGEEDLKICKCYYDTLQVPTKAVCTETDLDQIILNNTVLQNTVINAKTKISGLDTCNSLWKIKHTILDSNIKSVQWNVSVNNESTVKNTTDITEVEIQSEAENILFSNAPSEVYNVFNYNNKVSFNVFNGGSLLFANCLHNYLLNFKNILNNFNNLPLLQHYYIKVHRETIVFSGSYIDHNNIVYILCIYNICFELCLFSSLHRKFQIRYDVHDAKNMQLMTKPKECTVFVEKECHDGNCQIWTNEGYGDEFYRQQVANNLNPHEYRRINGYRCGHLWRKEEIDQSTKGTRPEIFRMYVGILDKVYICLLDSGAEFSSISASVAKELQLPQYPVEKGTLSSKGVGGSYEITHACWINIIFHDLQMSKHIFKINETGTTQFKIIIGMDFLRAFQLIVDPFHLSISRQISETSFWSLHTNILTGLCRRRIHRVPYRLRTGLIPEINRESLYRFDIIIPDIEILPKKICLCSDSLNDLNESVYFHSNYDDLANSKKNDYIISLDTNGDHVPNIEVNDLITNIHNPYFSVIRHDLNTFSQLNEDELVGEVSSILCAEVDKDAKLHMNGSLTIPDIKNSSINFINKTVYLDQTYVLNEDSDDEITKLDLSQTLGNIMKLHEIHVDMKLPIELEKTGLLDDDEEELKDDWSREELISKIKIGATDPKERKEIEDLLFKYKTVFSKTEYTSGADLPSMRIDMLNNIPIYVPQFKIDKTLIKEIEVITEEMLANGLLEASSSPYNSPVMFVRKRPTYTPEGVMIPAKLRLILDLRKINSNSKIFSWPIPSVDSILQQLSGFNTFISSDLINGYYQNLIHPDSRRLLAFSAPSGRFQLTRMPMGHVN</sequence>
<proteinExistence type="predicted"/>
<dbReference type="Pfam" id="PF08284">
    <property type="entry name" value="RVP_2"/>
    <property type="match status" value="1"/>
</dbReference>
<dbReference type="CDD" id="cd01647">
    <property type="entry name" value="RT_LTR"/>
    <property type="match status" value="1"/>
</dbReference>
<feature type="non-terminal residue" evidence="1">
    <location>
        <position position="1"/>
    </location>
</feature>
<dbReference type="PANTHER" id="PTHR33064:SF37">
    <property type="entry name" value="RIBONUCLEASE H"/>
    <property type="match status" value="1"/>
</dbReference>
<dbReference type="InterPro" id="IPR021109">
    <property type="entry name" value="Peptidase_aspartic_dom_sf"/>
</dbReference>
<evidence type="ECO:0000313" key="2">
    <source>
        <dbReference type="Proteomes" id="UP000663842"/>
    </source>
</evidence>
<dbReference type="Gene3D" id="3.10.10.10">
    <property type="entry name" value="HIV Type 1 Reverse Transcriptase, subunit A, domain 1"/>
    <property type="match status" value="1"/>
</dbReference>
<evidence type="ECO:0008006" key="3">
    <source>
        <dbReference type="Google" id="ProtNLM"/>
    </source>
</evidence>
<accession>A0A819V2L6</accession>
<dbReference type="PANTHER" id="PTHR33064">
    <property type="entry name" value="POL PROTEIN"/>
    <property type="match status" value="1"/>
</dbReference>
<dbReference type="Proteomes" id="UP000663842">
    <property type="component" value="Unassembled WGS sequence"/>
</dbReference>
<protein>
    <recommendedName>
        <fullName evidence="3">Peptidase A2 domain-containing protein</fullName>
    </recommendedName>
</protein>
<dbReference type="InterPro" id="IPR051320">
    <property type="entry name" value="Viral_Replic_Matur_Polypro"/>
</dbReference>